<dbReference type="AlphaFoldDB" id="A0AAD8Y3M0"/>
<sequence length="117" mass="12508">MSTKPSTPSSNSPVTVGNGATDSNRSVLNAIGRCTNDNHVSHVNNNSGANTSVNTLTNDVKSIARFLVVNEADCDMRFNALETITGEVMKALEENKAEVNALKAKITELEAQMQIND</sequence>
<proteinExistence type="predicted"/>
<feature type="compositionally biased region" description="Low complexity" evidence="1">
    <location>
        <begin position="1"/>
        <end position="15"/>
    </location>
</feature>
<evidence type="ECO:0000256" key="1">
    <source>
        <dbReference type="SAM" id="MobiDB-lite"/>
    </source>
</evidence>
<comment type="caution">
    <text evidence="2">The sequence shown here is derived from an EMBL/GenBank/DDBJ whole genome shotgun (WGS) entry which is preliminary data.</text>
</comment>
<feature type="region of interest" description="Disordered" evidence="1">
    <location>
        <begin position="1"/>
        <end position="24"/>
    </location>
</feature>
<keyword evidence="3" id="KW-1185">Reference proteome</keyword>
<evidence type="ECO:0000313" key="2">
    <source>
        <dbReference type="EMBL" id="KAK1738588.1"/>
    </source>
</evidence>
<dbReference type="EMBL" id="JATAAI010000020">
    <property type="protein sequence ID" value="KAK1738588.1"/>
    <property type="molecule type" value="Genomic_DNA"/>
</dbReference>
<reference evidence="2" key="1">
    <citation type="submission" date="2023-06" db="EMBL/GenBank/DDBJ databases">
        <title>Survivors Of The Sea: Transcriptome response of Skeletonema marinoi to long-term dormancy.</title>
        <authorList>
            <person name="Pinder M.I.M."/>
            <person name="Kourtchenko O."/>
            <person name="Robertson E.K."/>
            <person name="Larsson T."/>
            <person name="Maumus F."/>
            <person name="Osuna-Cruz C.M."/>
            <person name="Vancaester E."/>
            <person name="Stenow R."/>
            <person name="Vandepoele K."/>
            <person name="Ploug H."/>
            <person name="Bruchert V."/>
            <person name="Godhe A."/>
            <person name="Topel M."/>
        </authorList>
    </citation>
    <scope>NUCLEOTIDE SEQUENCE</scope>
    <source>
        <strain evidence="2">R05AC</strain>
    </source>
</reference>
<protein>
    <submittedName>
        <fullName evidence="2">Uncharacterized protein</fullName>
    </submittedName>
</protein>
<evidence type="ECO:0000313" key="3">
    <source>
        <dbReference type="Proteomes" id="UP001224775"/>
    </source>
</evidence>
<dbReference type="Proteomes" id="UP001224775">
    <property type="component" value="Unassembled WGS sequence"/>
</dbReference>
<organism evidence="2 3">
    <name type="scientific">Skeletonema marinoi</name>
    <dbReference type="NCBI Taxonomy" id="267567"/>
    <lineage>
        <taxon>Eukaryota</taxon>
        <taxon>Sar</taxon>
        <taxon>Stramenopiles</taxon>
        <taxon>Ochrophyta</taxon>
        <taxon>Bacillariophyta</taxon>
        <taxon>Coscinodiscophyceae</taxon>
        <taxon>Thalassiosirophycidae</taxon>
        <taxon>Thalassiosirales</taxon>
        <taxon>Skeletonemataceae</taxon>
        <taxon>Skeletonema</taxon>
        <taxon>Skeletonema marinoi-dohrnii complex</taxon>
    </lineage>
</organism>
<accession>A0AAD8Y3M0</accession>
<gene>
    <name evidence="2" type="ORF">QTG54_010618</name>
</gene>
<name>A0AAD8Y3M0_9STRA</name>